<organism evidence="1 2">
    <name type="scientific">Polarella glacialis</name>
    <name type="common">Dinoflagellate</name>
    <dbReference type="NCBI Taxonomy" id="89957"/>
    <lineage>
        <taxon>Eukaryota</taxon>
        <taxon>Sar</taxon>
        <taxon>Alveolata</taxon>
        <taxon>Dinophyceae</taxon>
        <taxon>Suessiales</taxon>
        <taxon>Suessiaceae</taxon>
        <taxon>Polarella</taxon>
    </lineage>
</organism>
<proteinExistence type="predicted"/>
<name>A0A813DKG8_POLGL</name>
<keyword evidence="2" id="KW-1185">Reference proteome</keyword>
<dbReference type="OrthoDB" id="430491at2759"/>
<evidence type="ECO:0000313" key="1">
    <source>
        <dbReference type="EMBL" id="CAE8587020.1"/>
    </source>
</evidence>
<gene>
    <name evidence="1" type="ORF">PGLA1383_LOCUS5863</name>
</gene>
<sequence length="191" mass="20631">MRAVGGDGHSELVKKTLLLVAKLTLKQELEIRELQSAVFRTYLLDVSNPFVNAIKESVGEYIAQSKKHRDGSMSDAPEGEIHAHAWNAITTVAMAQKIEQSSQAAIATHRAAITSPKDLSGIIYIAKLKKAWAKNTFKLHLAAHPSHQDLLDFVEAALASSGATPKKGQAPASGMARELQTLVDELAEIAK</sequence>
<dbReference type="EMBL" id="CAJNNV010002332">
    <property type="protein sequence ID" value="CAE8587020.1"/>
    <property type="molecule type" value="Genomic_DNA"/>
</dbReference>
<accession>A0A813DKG8</accession>
<dbReference type="Proteomes" id="UP000654075">
    <property type="component" value="Unassembled WGS sequence"/>
</dbReference>
<evidence type="ECO:0000313" key="2">
    <source>
        <dbReference type="Proteomes" id="UP000654075"/>
    </source>
</evidence>
<comment type="caution">
    <text evidence="1">The sequence shown here is derived from an EMBL/GenBank/DDBJ whole genome shotgun (WGS) entry which is preliminary data.</text>
</comment>
<protein>
    <submittedName>
        <fullName evidence="1">Uncharacterized protein</fullName>
    </submittedName>
</protein>
<dbReference type="AlphaFoldDB" id="A0A813DKG8"/>
<reference evidence="1" key="1">
    <citation type="submission" date="2021-02" db="EMBL/GenBank/DDBJ databases">
        <authorList>
            <person name="Dougan E. K."/>
            <person name="Rhodes N."/>
            <person name="Thang M."/>
            <person name="Chan C."/>
        </authorList>
    </citation>
    <scope>NUCLEOTIDE SEQUENCE</scope>
</reference>